<dbReference type="InterPro" id="IPR050474">
    <property type="entry name" value="Hel308_SKI2-like"/>
</dbReference>
<dbReference type="GO" id="GO:0005524">
    <property type="term" value="F:ATP binding"/>
    <property type="evidence" value="ECO:0007669"/>
    <property type="project" value="UniProtKB-KW"/>
</dbReference>
<dbReference type="Pfam" id="PF00271">
    <property type="entry name" value="Helicase_C"/>
    <property type="match status" value="1"/>
</dbReference>
<sequence>MENFPHYTVNLDEKCTHIAFSYLNCGWRFFLEKISDEATKCMEKASEILEYLYAYSDCEKLYKEYYRLVCSLAYYISAQYSKSFIILGKYNSDSYIGKITKLFLTRNFIELERQLEIKYLKNDEETSSENKDNIIYEKILSNAFLHIINFIRTGKMESLESSKDMVRDLITLADINNEPHMWWYFRLLYLVFEEYEDGSLWKVVPPLLDNDDISAKYIYANLYKKKPITEFFKSQRECLDGELLKNDGFVIGMPTSSGKTKVAEVTILKTLTKSPGALCIYIAPYRSLANEVEFSLSSMFEIMGYQVSQLYGGSQTSPLDRQLTKQANVIIVTPEKAKSMLRSNKDLKDRIQLVIIDEGHLVGFQPRYITGELLIEELKIVLKKNNGQLVLLSAVLPNISDFSLWIGEDDKAKRMSVWRPSSQRFGELSLARNTVNINWEGETPSYNKNFITPKLVKPERITKTGRKYAAKYFPADKKEGVAATATKMLDVGSVLIYVGRSNMVLSQARIVSKLFEEKGIEHEWRNKNDWLFVELACIEEYGEDSEILSLLKQGIVPHSSKLPTEVRQSIEKLMANDNPKIIIATSTLGQGVNIGVSTVIVSNVRLDESNTVKVNDFWNIAGRAGRAFTDTEGKILYAIDRNKSQWSIYNQIQMKEMYFKYRNIEKATSGLYLLLRYLFILSEEFEIEYSLFLELLAENRESIDEQKAVEFFSEADQFLELLDDTLISMDIMNEANVLENSSSWIDDVFRSSLAFIQAKQDQSFSEEKMIEILKARNSGVIKLAGEETKWHSIASSSVPLRASLVIEHRIDELLKYVRKYIDSDKSFEELLSLVMELDIFIDSLPISKIEGIEIGANFSEIREGWFSGTSIHILEKRHENVRSICNEYYSFHFPWIVNAIAQKIKLIDCQEESKVLEQISLFAEIGLNNNKSVKIYLAGIKSRNCATELSEKIGMDNDLVTPVKELLLEFFNLCVVKKEDCSEICFNWLKLLNDEKEAKEYVKVKRRSFQFNIPFDLHDNLLYIKKVQSEIWLCSFDYKIKIPVLKEKALFNECSDIPDIFLRKEKGDVWILDSHNPYIIFY</sequence>
<dbReference type="SMART" id="SM00487">
    <property type="entry name" value="DEXDc"/>
    <property type="match status" value="1"/>
</dbReference>
<accession>A0A150B3V1</accession>
<evidence type="ECO:0000256" key="1">
    <source>
        <dbReference type="ARBA" id="ARBA00022741"/>
    </source>
</evidence>
<keyword evidence="4" id="KW-0067">ATP-binding</keyword>
<dbReference type="GO" id="GO:0004386">
    <property type="term" value="F:helicase activity"/>
    <property type="evidence" value="ECO:0007669"/>
    <property type="project" value="UniProtKB-KW"/>
</dbReference>
<gene>
    <name evidence="7" type="ORF">AT274_04260</name>
</gene>
<evidence type="ECO:0000256" key="3">
    <source>
        <dbReference type="ARBA" id="ARBA00022806"/>
    </source>
</evidence>
<dbReference type="Gene3D" id="3.40.50.300">
    <property type="entry name" value="P-loop containing nucleotide triphosphate hydrolases"/>
    <property type="match status" value="2"/>
</dbReference>
<proteinExistence type="predicted"/>
<evidence type="ECO:0000313" key="7">
    <source>
        <dbReference type="EMBL" id="KXX95526.1"/>
    </source>
</evidence>
<dbReference type="PANTHER" id="PTHR47961">
    <property type="entry name" value="DNA POLYMERASE THETA, PUTATIVE (AFU_ORTHOLOGUE AFUA_1G05260)-RELATED"/>
    <property type="match status" value="1"/>
</dbReference>
<protein>
    <submittedName>
        <fullName evidence="7">DEAD/DEAH box helicase</fullName>
    </submittedName>
</protein>
<dbReference type="GO" id="GO:0016787">
    <property type="term" value="F:hydrolase activity"/>
    <property type="evidence" value="ECO:0007669"/>
    <property type="project" value="UniProtKB-KW"/>
</dbReference>
<dbReference type="Pfam" id="PF00270">
    <property type="entry name" value="DEAD"/>
    <property type="match status" value="1"/>
</dbReference>
<dbReference type="GO" id="GO:0003676">
    <property type="term" value="F:nucleic acid binding"/>
    <property type="evidence" value="ECO:0007669"/>
    <property type="project" value="InterPro"/>
</dbReference>
<dbReference type="AlphaFoldDB" id="A0A150B3V1"/>
<evidence type="ECO:0000256" key="4">
    <source>
        <dbReference type="ARBA" id="ARBA00022840"/>
    </source>
</evidence>
<dbReference type="CDD" id="cd17921">
    <property type="entry name" value="DEXHc_Ski2"/>
    <property type="match status" value="1"/>
</dbReference>
<reference evidence="7 8" key="1">
    <citation type="submission" date="2015-12" db="EMBL/GenBank/DDBJ databases">
        <title>Bacillus cereus Group isolate.</title>
        <authorList>
            <person name="Kovac J."/>
        </authorList>
    </citation>
    <scope>NUCLEOTIDE SEQUENCE [LARGE SCALE GENOMIC DNA]</scope>
    <source>
        <strain evidence="7 8">FSL W8-0275</strain>
    </source>
</reference>
<dbReference type="InterPro" id="IPR001650">
    <property type="entry name" value="Helicase_C-like"/>
</dbReference>
<feature type="domain" description="Helicase ATP-binding" evidence="5">
    <location>
        <begin position="240"/>
        <end position="414"/>
    </location>
</feature>
<feature type="domain" description="Helicase C-terminal" evidence="6">
    <location>
        <begin position="483"/>
        <end position="672"/>
    </location>
</feature>
<organism evidence="7 8">
    <name type="scientific">Bacillus cereus</name>
    <dbReference type="NCBI Taxonomy" id="1396"/>
    <lineage>
        <taxon>Bacteria</taxon>
        <taxon>Bacillati</taxon>
        <taxon>Bacillota</taxon>
        <taxon>Bacilli</taxon>
        <taxon>Bacillales</taxon>
        <taxon>Bacillaceae</taxon>
        <taxon>Bacillus</taxon>
        <taxon>Bacillus cereus group</taxon>
    </lineage>
</organism>
<keyword evidence="3 7" id="KW-0347">Helicase</keyword>
<dbReference type="InterPro" id="IPR027417">
    <property type="entry name" value="P-loop_NTPase"/>
</dbReference>
<dbReference type="InterPro" id="IPR011545">
    <property type="entry name" value="DEAD/DEAH_box_helicase_dom"/>
</dbReference>
<dbReference type="InterPro" id="IPR014001">
    <property type="entry name" value="Helicase_ATP-bd"/>
</dbReference>
<name>A0A150B3V1_BACCE</name>
<evidence type="ECO:0000313" key="8">
    <source>
        <dbReference type="Proteomes" id="UP000075591"/>
    </source>
</evidence>
<evidence type="ECO:0000259" key="6">
    <source>
        <dbReference type="PROSITE" id="PS51194"/>
    </source>
</evidence>
<dbReference type="SMART" id="SM00490">
    <property type="entry name" value="HELICc"/>
    <property type="match status" value="1"/>
</dbReference>
<keyword evidence="2" id="KW-0378">Hydrolase</keyword>
<comment type="caution">
    <text evidence="7">The sequence shown here is derived from an EMBL/GenBank/DDBJ whole genome shotgun (WGS) entry which is preliminary data.</text>
</comment>
<evidence type="ECO:0000256" key="2">
    <source>
        <dbReference type="ARBA" id="ARBA00022801"/>
    </source>
</evidence>
<evidence type="ECO:0000259" key="5">
    <source>
        <dbReference type="PROSITE" id="PS51192"/>
    </source>
</evidence>
<dbReference type="PANTHER" id="PTHR47961:SF6">
    <property type="entry name" value="DNA-DIRECTED DNA POLYMERASE"/>
    <property type="match status" value="1"/>
</dbReference>
<keyword evidence="1" id="KW-0547">Nucleotide-binding</keyword>
<dbReference type="SUPFAM" id="SSF52540">
    <property type="entry name" value="P-loop containing nucleoside triphosphate hydrolases"/>
    <property type="match status" value="1"/>
</dbReference>
<dbReference type="PROSITE" id="PS51192">
    <property type="entry name" value="HELICASE_ATP_BIND_1"/>
    <property type="match status" value="1"/>
</dbReference>
<dbReference type="EMBL" id="LOMT01000101">
    <property type="protein sequence ID" value="KXX95526.1"/>
    <property type="molecule type" value="Genomic_DNA"/>
</dbReference>
<dbReference type="PROSITE" id="PS51194">
    <property type="entry name" value="HELICASE_CTER"/>
    <property type="match status" value="1"/>
</dbReference>
<dbReference type="Proteomes" id="UP000075591">
    <property type="component" value="Unassembled WGS sequence"/>
</dbReference>